<organism evidence="3 10">
    <name type="scientific">Rotaria magnacalcarata</name>
    <dbReference type="NCBI Taxonomy" id="392030"/>
    <lineage>
        <taxon>Eukaryota</taxon>
        <taxon>Metazoa</taxon>
        <taxon>Spiralia</taxon>
        <taxon>Gnathifera</taxon>
        <taxon>Rotifera</taxon>
        <taxon>Eurotatoria</taxon>
        <taxon>Bdelloidea</taxon>
        <taxon>Philodinida</taxon>
        <taxon>Philodinidae</taxon>
        <taxon>Rotaria</taxon>
    </lineage>
</organism>
<keyword evidence="11" id="KW-1185">Reference proteome</keyword>
<name>A0A814K9V9_9BILA</name>
<feature type="transmembrane region" description="Helical" evidence="2">
    <location>
        <begin position="172"/>
        <end position="192"/>
    </location>
</feature>
<protein>
    <submittedName>
        <fullName evidence="3">Uncharacterized protein</fullName>
    </submittedName>
</protein>
<evidence type="ECO:0000256" key="1">
    <source>
        <dbReference type="SAM" id="MobiDB-lite"/>
    </source>
</evidence>
<keyword evidence="2" id="KW-0812">Transmembrane</keyword>
<gene>
    <name evidence="3" type="ORF">CJN711_LOCUS4613</name>
    <name evidence="4" type="ORF">KQP761_LOCUS29583</name>
    <name evidence="5" type="ORF">MBJ925_LOCUS27307</name>
    <name evidence="8" type="ORF">OVN521_LOCUS27416</name>
    <name evidence="9" type="ORF">SMN809_LOCUS57787</name>
    <name evidence="6" type="ORF">WKI299_LOCUS29576</name>
    <name evidence="7" type="ORF">XDN619_LOCUS35554</name>
</gene>
<evidence type="ECO:0000313" key="6">
    <source>
        <dbReference type="EMBL" id="CAF2147416.1"/>
    </source>
</evidence>
<evidence type="ECO:0000313" key="5">
    <source>
        <dbReference type="EMBL" id="CAF2129303.1"/>
    </source>
</evidence>
<dbReference type="Proteomes" id="UP000676336">
    <property type="component" value="Unassembled WGS sequence"/>
</dbReference>
<dbReference type="EMBL" id="CAJOBG010007564">
    <property type="protein sequence ID" value="CAF4220594.1"/>
    <property type="molecule type" value="Genomic_DNA"/>
</dbReference>
<dbReference type="Proteomes" id="UP000663824">
    <property type="component" value="Unassembled WGS sequence"/>
</dbReference>
<dbReference type="Proteomes" id="UP000663855">
    <property type="component" value="Unassembled WGS sequence"/>
</dbReference>
<comment type="caution">
    <text evidence="3">The sequence shown here is derived from an EMBL/GenBank/DDBJ whole genome shotgun (WGS) entry which is preliminary data.</text>
</comment>
<sequence>MDPKNSHSSGQTSLEKEHPSQQLLKRRVPSEYSINFYGVDMKLCKKLDRFVFIVAFGDVFLILLLLFINGCVVATEDRYPGQLCPNLAIDCIVFATKWSVSPKYAFECTSGAPVILRNSTDFRALCYGYILSQQHALDILNQLGIITGVLSISNLFVEMLCWCHNYNITKLLLCFLSIAGWVVCCLIVAIPLKLETVSAYLVFLAATLISAANMISLQGKTPPMSTMTSPPSAALSNHGTVNGYLENVNRNAPSHKLNKNSLKSITGSGIIES</sequence>
<feature type="transmembrane region" description="Helical" evidence="2">
    <location>
        <begin position="198"/>
        <end position="217"/>
    </location>
</feature>
<dbReference type="EMBL" id="CAJNOV010001080">
    <property type="protein sequence ID" value="CAF1048183.1"/>
    <property type="molecule type" value="Genomic_DNA"/>
</dbReference>
<keyword evidence="2" id="KW-1133">Transmembrane helix</keyword>
<feature type="region of interest" description="Disordered" evidence="1">
    <location>
        <begin position="1"/>
        <end position="23"/>
    </location>
</feature>
<dbReference type="Proteomes" id="UP000663834">
    <property type="component" value="Unassembled WGS sequence"/>
</dbReference>
<feature type="compositionally biased region" description="Polar residues" evidence="1">
    <location>
        <begin position="1"/>
        <end position="13"/>
    </location>
</feature>
<dbReference type="EMBL" id="CAJNRF010013313">
    <property type="protein sequence ID" value="CAF2147416.1"/>
    <property type="molecule type" value="Genomic_DNA"/>
</dbReference>
<evidence type="ECO:0000256" key="2">
    <source>
        <dbReference type="SAM" id="Phobius"/>
    </source>
</evidence>
<dbReference type="Proteomes" id="UP000663856">
    <property type="component" value="Unassembled WGS sequence"/>
</dbReference>
<evidence type="ECO:0000313" key="3">
    <source>
        <dbReference type="EMBL" id="CAF1048183.1"/>
    </source>
</evidence>
<dbReference type="Proteomes" id="UP000663866">
    <property type="component" value="Unassembled WGS sequence"/>
</dbReference>
<reference evidence="3" key="1">
    <citation type="submission" date="2021-02" db="EMBL/GenBank/DDBJ databases">
        <authorList>
            <person name="Nowell W R."/>
        </authorList>
    </citation>
    <scope>NUCLEOTIDE SEQUENCE</scope>
</reference>
<evidence type="ECO:0000313" key="9">
    <source>
        <dbReference type="EMBL" id="CAF5024196.1"/>
    </source>
</evidence>
<dbReference type="EMBL" id="CAJOBI010213610">
    <property type="protein sequence ID" value="CAF5024196.1"/>
    <property type="molecule type" value="Genomic_DNA"/>
</dbReference>
<evidence type="ECO:0000313" key="8">
    <source>
        <dbReference type="EMBL" id="CAF4220594.1"/>
    </source>
</evidence>
<feature type="transmembrane region" description="Helical" evidence="2">
    <location>
        <begin position="50"/>
        <end position="68"/>
    </location>
</feature>
<dbReference type="EMBL" id="CAJNOW010016287">
    <property type="protein sequence ID" value="CAF1648986.1"/>
    <property type="molecule type" value="Genomic_DNA"/>
</dbReference>
<keyword evidence="2" id="KW-0472">Membrane</keyword>
<dbReference type="Proteomes" id="UP000663887">
    <property type="component" value="Unassembled WGS sequence"/>
</dbReference>
<dbReference type="EMBL" id="CAJNRE010014619">
    <property type="protein sequence ID" value="CAF2129303.1"/>
    <property type="molecule type" value="Genomic_DNA"/>
</dbReference>
<evidence type="ECO:0000313" key="4">
    <source>
        <dbReference type="EMBL" id="CAF1648986.1"/>
    </source>
</evidence>
<evidence type="ECO:0000313" key="7">
    <source>
        <dbReference type="EMBL" id="CAF2254097.1"/>
    </source>
</evidence>
<dbReference type="AlphaFoldDB" id="A0A814K9V9"/>
<accession>A0A814K9V9</accession>
<dbReference type="EMBL" id="CAJNRG010018286">
    <property type="protein sequence ID" value="CAF2254097.1"/>
    <property type="molecule type" value="Genomic_DNA"/>
</dbReference>
<proteinExistence type="predicted"/>
<evidence type="ECO:0000313" key="11">
    <source>
        <dbReference type="Proteomes" id="UP000663866"/>
    </source>
</evidence>
<evidence type="ECO:0000313" key="10">
    <source>
        <dbReference type="Proteomes" id="UP000663855"/>
    </source>
</evidence>